<gene>
    <name evidence="2" type="ORF">URODEC1_LOCUS80718</name>
</gene>
<dbReference type="PANTHER" id="PTHR36478:SF22">
    <property type="entry name" value="OS04G0616900 PROTEIN"/>
    <property type="match status" value="1"/>
</dbReference>
<keyword evidence="3" id="KW-1185">Reference proteome</keyword>
<dbReference type="EMBL" id="OZ075141">
    <property type="protein sequence ID" value="CAL5030033.1"/>
    <property type="molecule type" value="Genomic_DNA"/>
</dbReference>
<name>A0ABC9D2M8_9POAL</name>
<feature type="region of interest" description="Disordered" evidence="1">
    <location>
        <begin position="1"/>
        <end position="33"/>
    </location>
</feature>
<dbReference type="PANTHER" id="PTHR36478">
    <property type="entry name" value="OS04G0614237 PROTEIN-RELATED"/>
    <property type="match status" value="1"/>
</dbReference>
<evidence type="ECO:0000313" key="2">
    <source>
        <dbReference type="EMBL" id="CAL5030033.1"/>
    </source>
</evidence>
<accession>A0ABC9D2M8</accession>
<protein>
    <submittedName>
        <fullName evidence="2">Uncharacterized protein</fullName>
    </submittedName>
</protein>
<evidence type="ECO:0000313" key="3">
    <source>
        <dbReference type="Proteomes" id="UP001497457"/>
    </source>
</evidence>
<sequence>MLLATAHRRMTAPRPSSQFDGSSERRDEMGSSGERDVMCHQDYGCLKRFRRRRLLAFLGLNNLSATFDSMNGETRAFFDLRLLQRLVEEGRYEEANGYMSRFLPSLAQMEVEARTAVRLIGLLKVLDDLAHGNPAGAGFVELLARRIDARPSVMDAAPHCTEVIRTIFHVHTHPELRDALDWQIVRKRVGDKVRYLIEQDPELRDLMRLPRCPTNPYCTIPFGPGLGTRRRHQPKNTGRMPASLLARRFRPKKRRSPSARDLGLSLKPMGWVETMIDEALVDGEKEKSE</sequence>
<proteinExistence type="predicted"/>
<reference evidence="2" key="1">
    <citation type="submission" date="2024-10" db="EMBL/GenBank/DDBJ databases">
        <authorList>
            <person name="Ryan C."/>
        </authorList>
    </citation>
    <scope>NUCLEOTIDE SEQUENCE [LARGE SCALE GENOMIC DNA]</scope>
</reference>
<feature type="compositionally biased region" description="Basic residues" evidence="1">
    <location>
        <begin position="1"/>
        <end position="11"/>
    </location>
</feature>
<organism evidence="2 3">
    <name type="scientific">Urochloa decumbens</name>
    <dbReference type="NCBI Taxonomy" id="240449"/>
    <lineage>
        <taxon>Eukaryota</taxon>
        <taxon>Viridiplantae</taxon>
        <taxon>Streptophyta</taxon>
        <taxon>Embryophyta</taxon>
        <taxon>Tracheophyta</taxon>
        <taxon>Spermatophyta</taxon>
        <taxon>Magnoliopsida</taxon>
        <taxon>Liliopsida</taxon>
        <taxon>Poales</taxon>
        <taxon>Poaceae</taxon>
        <taxon>PACMAD clade</taxon>
        <taxon>Panicoideae</taxon>
        <taxon>Panicodae</taxon>
        <taxon>Paniceae</taxon>
        <taxon>Melinidinae</taxon>
        <taxon>Urochloa</taxon>
    </lineage>
</organism>
<evidence type="ECO:0000256" key="1">
    <source>
        <dbReference type="SAM" id="MobiDB-lite"/>
    </source>
</evidence>
<feature type="compositionally biased region" description="Basic and acidic residues" evidence="1">
    <location>
        <begin position="22"/>
        <end position="33"/>
    </location>
</feature>
<dbReference type="Proteomes" id="UP001497457">
    <property type="component" value="Chromosome 31b"/>
</dbReference>
<dbReference type="AlphaFoldDB" id="A0ABC9D2M8"/>